<dbReference type="EMBL" id="CP031598">
    <property type="protein sequence ID" value="QEW28084.1"/>
    <property type="molecule type" value="Genomic_DNA"/>
</dbReference>
<dbReference type="STRING" id="540747.SAMN04488031_11211"/>
<name>A0A0T5P5A7_9RHOB</name>
<evidence type="ECO:0000313" key="5">
    <source>
        <dbReference type="Proteomes" id="UP000325785"/>
    </source>
</evidence>
<dbReference type="EMBL" id="LAXI01000013">
    <property type="protein sequence ID" value="KRS16450.1"/>
    <property type="molecule type" value="Genomic_DNA"/>
</dbReference>
<feature type="chain" id="PRO_5010437383" evidence="1">
    <location>
        <begin position="25"/>
        <end position="247"/>
    </location>
</feature>
<dbReference type="Proteomes" id="UP000325785">
    <property type="component" value="Chromosome"/>
</dbReference>
<sequence>MMRLSAFYLALLALILNPVSPLRAETSDTGADCFERPSALAWLHNHGDPVAVPGLLPRVRIPVEGFLELVPAPGREDGERALSPTGDFTFAVGPYDPVSRRLYLWAYFKVGWIEVYQSSGTWVFGEGGTLRPRLYDSSQDGKGDSVRHVRRSEALGLQFYGGWTAEHWLTGWRSYRFYQIRGAGMTRVPEIEARGLRYLGDDPVAGMAVLVPTEGAWADRVGNLVWYDGSRVIEPGAEDSIPGRHCD</sequence>
<dbReference type="KEGG" id="rid:RIdsm_03909"/>
<keyword evidence="4" id="KW-1185">Reference proteome</keyword>
<evidence type="ECO:0000313" key="4">
    <source>
        <dbReference type="Proteomes" id="UP000051401"/>
    </source>
</evidence>
<proteinExistence type="predicted"/>
<protein>
    <submittedName>
        <fullName evidence="2">Uncharacterized protein</fullName>
    </submittedName>
</protein>
<keyword evidence="1" id="KW-0732">Signal</keyword>
<evidence type="ECO:0000256" key="1">
    <source>
        <dbReference type="SAM" id="SignalP"/>
    </source>
</evidence>
<accession>A0A0T5P5A7</accession>
<evidence type="ECO:0000313" key="2">
    <source>
        <dbReference type="EMBL" id="KRS16450.1"/>
    </source>
</evidence>
<reference evidence="2 4" key="1">
    <citation type="submission" date="2015-04" db="EMBL/GenBank/DDBJ databases">
        <title>The draft genome sequence of Roseovarius indicus B108T.</title>
        <authorList>
            <person name="Li G."/>
            <person name="Lai Q."/>
            <person name="Shao Z."/>
            <person name="Yan P."/>
        </authorList>
    </citation>
    <scope>NUCLEOTIDE SEQUENCE [LARGE SCALE GENOMIC DNA]</scope>
    <source>
        <strain evidence="2 4">B108</strain>
    </source>
</reference>
<dbReference type="OrthoDB" id="7863444at2"/>
<dbReference type="RefSeq" id="WP_057817996.1">
    <property type="nucleotide sequence ID" value="NZ_CP031598.1"/>
</dbReference>
<feature type="signal peptide" evidence="1">
    <location>
        <begin position="1"/>
        <end position="24"/>
    </location>
</feature>
<gene>
    <name evidence="3" type="ORF">RIdsm_03909</name>
    <name evidence="2" type="ORF">XM52_17780</name>
</gene>
<dbReference type="AlphaFoldDB" id="A0A0T5P5A7"/>
<dbReference type="PATRIC" id="fig|540747.5.peg.1296"/>
<organism evidence="2 4">
    <name type="scientific">Roseovarius indicus</name>
    <dbReference type="NCBI Taxonomy" id="540747"/>
    <lineage>
        <taxon>Bacteria</taxon>
        <taxon>Pseudomonadati</taxon>
        <taxon>Pseudomonadota</taxon>
        <taxon>Alphaproteobacteria</taxon>
        <taxon>Rhodobacterales</taxon>
        <taxon>Roseobacteraceae</taxon>
        <taxon>Roseovarius</taxon>
    </lineage>
</organism>
<evidence type="ECO:0000313" key="3">
    <source>
        <dbReference type="EMBL" id="QEW28084.1"/>
    </source>
</evidence>
<reference evidence="3 5" key="2">
    <citation type="submission" date="2018-08" db="EMBL/GenBank/DDBJ databases">
        <title>Genetic Globetrotter - A new plasmid hitch-hiking vast phylogenetic and geographic distances.</title>
        <authorList>
            <person name="Vollmers J."/>
            <person name="Petersen J."/>
        </authorList>
    </citation>
    <scope>NUCLEOTIDE SEQUENCE [LARGE SCALE GENOMIC DNA]</scope>
    <source>
        <strain evidence="3 5">DSM 26383</strain>
    </source>
</reference>
<dbReference type="Proteomes" id="UP000051401">
    <property type="component" value="Unassembled WGS sequence"/>
</dbReference>